<dbReference type="Pfam" id="PF00364">
    <property type="entry name" value="Biotin_lipoyl"/>
    <property type="match status" value="1"/>
</dbReference>
<dbReference type="Proteomes" id="UP000503399">
    <property type="component" value="Chromosome"/>
</dbReference>
<feature type="domain" description="CusB-like beta-barrel" evidence="3">
    <location>
        <begin position="128"/>
        <end position="170"/>
    </location>
</feature>
<dbReference type="KEGG" id="hfv:R50_0842"/>
<feature type="domain" description="Lipoyl-binding" evidence="2">
    <location>
        <begin position="42"/>
        <end position="119"/>
    </location>
</feature>
<evidence type="ECO:0000313" key="5">
    <source>
        <dbReference type="Proteomes" id="UP000503399"/>
    </source>
</evidence>
<sequence length="218" mass="22533">MKPGRVILINVLLVVALVILGALGVYLWSQNYDYVSTADASINAPSVPVVATATGTLASLPVHVGEHLKAGQTVATVTVPPSGKSGPTTVTITAPVNGTVAQVQAAQGQMVTPGTPLVTEVQLSQVTVVANIPETKIRRVHVGQSAQVTVDAHPGVTFTATVEHIAPATQSYFSVLPTTATAGSYTKVVQRVPVILSVDTAGYTLLPGENCEVRITIH</sequence>
<feature type="transmembrane region" description="Helical" evidence="1">
    <location>
        <begin position="7"/>
        <end position="28"/>
    </location>
</feature>
<gene>
    <name evidence="4" type="ORF">R50_0842</name>
</gene>
<dbReference type="Gene3D" id="2.40.50.100">
    <property type="match status" value="1"/>
</dbReference>
<dbReference type="GO" id="GO:0055085">
    <property type="term" value="P:transmembrane transport"/>
    <property type="evidence" value="ECO:0007669"/>
    <property type="project" value="InterPro"/>
</dbReference>
<evidence type="ECO:0000259" key="2">
    <source>
        <dbReference type="Pfam" id="PF00364"/>
    </source>
</evidence>
<dbReference type="SUPFAM" id="SSF51230">
    <property type="entry name" value="Single hybrid motif"/>
    <property type="match status" value="1"/>
</dbReference>
<evidence type="ECO:0000256" key="1">
    <source>
        <dbReference type="SAM" id="Phobius"/>
    </source>
</evidence>
<evidence type="ECO:0000259" key="3">
    <source>
        <dbReference type="Pfam" id="PF25954"/>
    </source>
</evidence>
<dbReference type="InterPro" id="IPR058792">
    <property type="entry name" value="Beta-barrel_RND_2"/>
</dbReference>
<dbReference type="Gene3D" id="2.40.30.170">
    <property type="match status" value="1"/>
</dbReference>
<keyword evidence="5" id="KW-1185">Reference proteome</keyword>
<dbReference type="Pfam" id="PF25954">
    <property type="entry name" value="Beta-barrel_RND_2"/>
    <property type="match status" value="1"/>
</dbReference>
<evidence type="ECO:0000313" key="4">
    <source>
        <dbReference type="EMBL" id="CAB1128348.1"/>
    </source>
</evidence>
<protein>
    <submittedName>
        <fullName evidence="4">Multidrug resistance protein (Function not yet clear)</fullName>
    </submittedName>
</protein>
<dbReference type="InterPro" id="IPR000089">
    <property type="entry name" value="Biotin_lipoyl"/>
</dbReference>
<dbReference type="EMBL" id="LR778114">
    <property type="protein sequence ID" value="CAB1128348.1"/>
    <property type="molecule type" value="Genomic_DNA"/>
</dbReference>
<accession>A0A6F8ZEQ3</accession>
<reference evidence="4 5" key="1">
    <citation type="submission" date="2020-02" db="EMBL/GenBank/DDBJ databases">
        <authorList>
            <person name="Hogendoorn C."/>
        </authorList>
    </citation>
    <scope>NUCLEOTIDE SEQUENCE [LARGE SCALE GENOMIC DNA]</scope>
    <source>
        <strain evidence="4">R501</strain>
    </source>
</reference>
<keyword evidence="1" id="KW-0472">Membrane</keyword>
<proteinExistence type="predicted"/>
<dbReference type="CDD" id="cd06850">
    <property type="entry name" value="biotinyl_domain"/>
    <property type="match status" value="1"/>
</dbReference>
<dbReference type="PANTHER" id="PTHR30386">
    <property type="entry name" value="MEMBRANE FUSION SUBUNIT OF EMRAB-TOLC MULTIDRUG EFFLUX PUMP"/>
    <property type="match status" value="1"/>
</dbReference>
<name>A0A6F8ZEQ3_9FIRM</name>
<organism evidence="4 5">
    <name type="scientific">Candidatus Hydrogenisulfobacillus filiaventi</name>
    <dbReference type="NCBI Taxonomy" id="2707344"/>
    <lineage>
        <taxon>Bacteria</taxon>
        <taxon>Bacillati</taxon>
        <taxon>Bacillota</taxon>
        <taxon>Clostridia</taxon>
        <taxon>Eubacteriales</taxon>
        <taxon>Clostridiales Family XVII. Incertae Sedis</taxon>
        <taxon>Candidatus Hydrogenisulfobacillus</taxon>
    </lineage>
</organism>
<dbReference type="InterPro" id="IPR011053">
    <property type="entry name" value="Single_hybrid_motif"/>
</dbReference>
<keyword evidence="1" id="KW-1133">Transmembrane helix</keyword>
<dbReference type="InterPro" id="IPR050739">
    <property type="entry name" value="MFP"/>
</dbReference>
<keyword evidence="1" id="KW-0812">Transmembrane</keyword>
<dbReference type="AlphaFoldDB" id="A0A6F8ZEQ3"/>